<keyword evidence="2" id="KW-1185">Reference proteome</keyword>
<reference evidence="1" key="1">
    <citation type="submission" date="2020-09" db="EMBL/GenBank/DDBJ databases">
        <title>Genome-Enabled Discovery of Anthraquinone Biosynthesis in Senna tora.</title>
        <authorList>
            <person name="Kang S.-H."/>
            <person name="Pandey R.P."/>
            <person name="Lee C.-M."/>
            <person name="Sim J.-S."/>
            <person name="Jeong J.-T."/>
            <person name="Choi B.-S."/>
            <person name="Jung M."/>
            <person name="Ginzburg D."/>
            <person name="Zhao K."/>
            <person name="Won S.Y."/>
            <person name="Oh T.-J."/>
            <person name="Yu Y."/>
            <person name="Kim N.-H."/>
            <person name="Lee O.R."/>
            <person name="Lee T.-H."/>
            <person name="Bashyal P."/>
            <person name="Kim T.-S."/>
            <person name="Lee W.-H."/>
            <person name="Kawkins C."/>
            <person name="Kim C.-K."/>
            <person name="Kim J.S."/>
            <person name="Ahn B.O."/>
            <person name="Rhee S.Y."/>
            <person name="Sohng J.K."/>
        </authorList>
    </citation>
    <scope>NUCLEOTIDE SEQUENCE</scope>
    <source>
        <tissue evidence="1">Leaf</tissue>
    </source>
</reference>
<dbReference type="AlphaFoldDB" id="A0A834WCU4"/>
<gene>
    <name evidence="1" type="ORF">G2W53_028415</name>
</gene>
<evidence type="ECO:0000313" key="2">
    <source>
        <dbReference type="Proteomes" id="UP000634136"/>
    </source>
</evidence>
<evidence type="ECO:0000313" key="1">
    <source>
        <dbReference type="EMBL" id="KAF7814446.1"/>
    </source>
</evidence>
<name>A0A834WCU4_9FABA</name>
<comment type="caution">
    <text evidence="1">The sequence shown here is derived from an EMBL/GenBank/DDBJ whole genome shotgun (WGS) entry which is preliminary data.</text>
</comment>
<organism evidence="1 2">
    <name type="scientific">Senna tora</name>
    <dbReference type="NCBI Taxonomy" id="362788"/>
    <lineage>
        <taxon>Eukaryota</taxon>
        <taxon>Viridiplantae</taxon>
        <taxon>Streptophyta</taxon>
        <taxon>Embryophyta</taxon>
        <taxon>Tracheophyta</taxon>
        <taxon>Spermatophyta</taxon>
        <taxon>Magnoliopsida</taxon>
        <taxon>eudicotyledons</taxon>
        <taxon>Gunneridae</taxon>
        <taxon>Pentapetalae</taxon>
        <taxon>rosids</taxon>
        <taxon>fabids</taxon>
        <taxon>Fabales</taxon>
        <taxon>Fabaceae</taxon>
        <taxon>Caesalpinioideae</taxon>
        <taxon>Cassia clade</taxon>
        <taxon>Senna</taxon>
    </lineage>
</organism>
<sequence>MPCRGFRMLRSTPSPSIFSISLTTIYTPTFTIPHHLHQSPFFFTFTTTKSNSPFVSIKTPRFSIAFDFEGLMQVVHQTLRLQPYQQITGVQQDSIGGDYIPEAPLQTVMSQEFLGSQPVADDDEYGGAIMEVERLLSIPIAAPDDDIGDEEYEYQLMGNDIEDKDYKEEDPNDYEREDHYQYEEVDVGHVGSFGAIEFRPTPHQSQINLSGVRGTPYDSDITGISTWTEDEDLRSGLVFADKDVVQDALKVFSLKCHVDYSVTRSAEKFIECKCLHHAKGCK</sequence>
<protein>
    <recommendedName>
        <fullName evidence="3">Transposase MuDR plant domain-containing protein</fullName>
    </recommendedName>
</protein>
<evidence type="ECO:0008006" key="3">
    <source>
        <dbReference type="Google" id="ProtNLM"/>
    </source>
</evidence>
<proteinExistence type="predicted"/>
<accession>A0A834WCU4</accession>
<dbReference type="EMBL" id="JAAIUW010000009">
    <property type="protein sequence ID" value="KAF7814446.1"/>
    <property type="molecule type" value="Genomic_DNA"/>
</dbReference>
<dbReference type="Proteomes" id="UP000634136">
    <property type="component" value="Unassembled WGS sequence"/>
</dbReference>